<dbReference type="InterPro" id="IPR014764">
    <property type="entry name" value="DCN-prot"/>
</dbReference>
<accession>A0AAV0BE91</accession>
<comment type="function">
    <text evidence="1">Neddylation of cullins play an essential role in the regulation of SCF-type complexes activity.</text>
</comment>
<protein>
    <recommendedName>
        <fullName evidence="1">Defective in cullin neddylation protein</fullName>
    </recommendedName>
</protein>
<gene>
    <name evidence="3" type="ORF">PPACK8108_LOCUS20126</name>
</gene>
<proteinExistence type="predicted"/>
<reference evidence="3" key="1">
    <citation type="submission" date="2022-06" db="EMBL/GenBank/DDBJ databases">
        <authorList>
            <consortium name="SYNGENTA / RWTH Aachen University"/>
        </authorList>
    </citation>
    <scope>NUCLEOTIDE SEQUENCE</scope>
</reference>
<dbReference type="GO" id="GO:0031624">
    <property type="term" value="F:ubiquitin conjugating enzyme binding"/>
    <property type="evidence" value="ECO:0007669"/>
    <property type="project" value="TreeGrafter"/>
</dbReference>
<evidence type="ECO:0000313" key="3">
    <source>
        <dbReference type="EMBL" id="CAH7685574.1"/>
    </source>
</evidence>
<dbReference type="PROSITE" id="PS51229">
    <property type="entry name" value="DCUN1"/>
    <property type="match status" value="1"/>
</dbReference>
<dbReference type="InterPro" id="IPR042460">
    <property type="entry name" value="DCN1-like_PONY"/>
</dbReference>
<dbReference type="GO" id="GO:0045116">
    <property type="term" value="P:protein neddylation"/>
    <property type="evidence" value="ECO:0007669"/>
    <property type="project" value="TreeGrafter"/>
</dbReference>
<dbReference type="PANTHER" id="PTHR12281:SF31">
    <property type="entry name" value="DCN1-LIKE PROTEIN 3"/>
    <property type="match status" value="1"/>
</dbReference>
<dbReference type="CDD" id="cd14273">
    <property type="entry name" value="UBA_TAP-C_like"/>
    <property type="match status" value="1"/>
</dbReference>
<dbReference type="GO" id="GO:0005886">
    <property type="term" value="C:plasma membrane"/>
    <property type="evidence" value="ECO:0007669"/>
    <property type="project" value="UniProtKB-ARBA"/>
</dbReference>
<dbReference type="Pfam" id="PF03556">
    <property type="entry name" value="Cullin_binding"/>
    <property type="match status" value="1"/>
</dbReference>
<dbReference type="InterPro" id="IPR005176">
    <property type="entry name" value="PONY_dom"/>
</dbReference>
<dbReference type="Proteomes" id="UP001153365">
    <property type="component" value="Unassembled WGS sequence"/>
</dbReference>
<feature type="domain" description="DCUN1" evidence="2">
    <location>
        <begin position="69"/>
        <end position="278"/>
    </location>
</feature>
<dbReference type="GO" id="GO:0000151">
    <property type="term" value="C:ubiquitin ligase complex"/>
    <property type="evidence" value="ECO:0007669"/>
    <property type="project" value="TreeGrafter"/>
</dbReference>
<dbReference type="GO" id="GO:0032182">
    <property type="term" value="F:ubiquitin-like protein binding"/>
    <property type="evidence" value="ECO:0007669"/>
    <property type="project" value="TreeGrafter"/>
</dbReference>
<dbReference type="Gene3D" id="1.10.238.200">
    <property type="entry name" value="Cullin, PONY binding domain"/>
    <property type="match status" value="1"/>
</dbReference>
<evidence type="ECO:0000256" key="1">
    <source>
        <dbReference type="RuleBase" id="RU410713"/>
    </source>
</evidence>
<dbReference type="AlphaFoldDB" id="A0AAV0BE91"/>
<name>A0AAV0BE91_PHAPC</name>
<dbReference type="FunFam" id="1.10.238.200:FF:000003">
    <property type="entry name" value="DCN1-like protein 3"/>
    <property type="match status" value="1"/>
</dbReference>
<comment type="caution">
    <text evidence="3">The sequence shown here is derived from an EMBL/GenBank/DDBJ whole genome shotgun (WGS) entry which is preliminary data.</text>
</comment>
<evidence type="ECO:0000313" key="4">
    <source>
        <dbReference type="Proteomes" id="UP001153365"/>
    </source>
</evidence>
<dbReference type="Gene3D" id="1.10.238.10">
    <property type="entry name" value="EF-hand"/>
    <property type="match status" value="1"/>
</dbReference>
<keyword evidence="4" id="KW-1185">Reference proteome</keyword>
<evidence type="ECO:0000259" key="2">
    <source>
        <dbReference type="PROSITE" id="PS51229"/>
    </source>
</evidence>
<sequence>MSSMTKSQKEATMAEFRSLTNAIPADASRICKKAGYKLNLAFELFYNDNLAQSNAERSLKSRSKVLSEGFENLLKAQFDQFQDPDDPNRMEMDGLMRYLTTLNLTPEDPKVICLCHLLKSPRLGIIIRTEFLNNWLAHFLSQQPTRTLQSNSELVGFQIDAINGLDRRLRSEASYFQNVYRFIFDFGRDEGQKSLALETAIAFWELILHITPNLDSNVFKPVYLKWWFELLQQRNKSVTRDTWNLFLDFILQLDDRFENYDESAAWPSLIDDYVALAKNKLNEDDMDLS</sequence>
<dbReference type="PANTHER" id="PTHR12281">
    <property type="entry name" value="RP42 RELATED"/>
    <property type="match status" value="1"/>
</dbReference>
<dbReference type="GO" id="GO:0097602">
    <property type="term" value="F:cullin family protein binding"/>
    <property type="evidence" value="ECO:0007669"/>
    <property type="project" value="TreeGrafter"/>
</dbReference>
<organism evidence="3 4">
    <name type="scientific">Phakopsora pachyrhizi</name>
    <name type="common">Asian soybean rust disease fungus</name>
    <dbReference type="NCBI Taxonomy" id="170000"/>
    <lineage>
        <taxon>Eukaryota</taxon>
        <taxon>Fungi</taxon>
        <taxon>Dikarya</taxon>
        <taxon>Basidiomycota</taxon>
        <taxon>Pucciniomycotina</taxon>
        <taxon>Pucciniomycetes</taxon>
        <taxon>Pucciniales</taxon>
        <taxon>Phakopsoraceae</taxon>
        <taxon>Phakopsora</taxon>
    </lineage>
</organism>
<dbReference type="EMBL" id="CALTRL010005729">
    <property type="protein sequence ID" value="CAH7685574.1"/>
    <property type="molecule type" value="Genomic_DNA"/>
</dbReference>